<dbReference type="GO" id="GO:0031624">
    <property type="term" value="F:ubiquitin conjugating enzyme binding"/>
    <property type="evidence" value="ECO:0007669"/>
    <property type="project" value="TreeGrafter"/>
</dbReference>
<feature type="region of interest" description="Disordered" evidence="2">
    <location>
        <begin position="209"/>
        <end position="242"/>
    </location>
</feature>
<evidence type="ECO:0000259" key="3">
    <source>
        <dbReference type="PROSITE" id="PS51229"/>
    </source>
</evidence>
<dbReference type="GO" id="GO:0000151">
    <property type="term" value="C:ubiquitin ligase complex"/>
    <property type="evidence" value="ECO:0007669"/>
    <property type="project" value="TreeGrafter"/>
</dbReference>
<dbReference type="InterPro" id="IPR014764">
    <property type="entry name" value="DCN-prot"/>
</dbReference>
<dbReference type="STRING" id="1209926.A0A1G4B594"/>
<dbReference type="GO" id="GO:0097602">
    <property type="term" value="F:cullin family protein binding"/>
    <property type="evidence" value="ECO:0007669"/>
    <property type="project" value="TreeGrafter"/>
</dbReference>
<dbReference type="RefSeq" id="XP_022473737.1">
    <property type="nucleotide sequence ID" value="XM_022619813.1"/>
</dbReference>
<feature type="compositionally biased region" description="Basic and acidic residues" evidence="2">
    <location>
        <begin position="220"/>
        <end position="229"/>
    </location>
</feature>
<reference evidence="4 5" key="1">
    <citation type="submission" date="2016-09" db="EMBL/GenBank/DDBJ databases">
        <authorList>
            <person name="Capua I."/>
            <person name="De Benedictis P."/>
            <person name="Joannis T."/>
            <person name="Lombin L.H."/>
            <person name="Cattoli G."/>
        </authorList>
    </citation>
    <scope>NUCLEOTIDE SEQUENCE [LARGE SCALE GENOMIC DNA]</scope>
    <source>
        <strain evidence="4 5">IMI 309357</strain>
    </source>
</reference>
<evidence type="ECO:0000256" key="1">
    <source>
        <dbReference type="RuleBase" id="RU410713"/>
    </source>
</evidence>
<dbReference type="Pfam" id="PF14555">
    <property type="entry name" value="UBA_4"/>
    <property type="match status" value="1"/>
</dbReference>
<dbReference type="PANTHER" id="PTHR12281:SF31">
    <property type="entry name" value="DCN1-LIKE PROTEIN 3"/>
    <property type="match status" value="1"/>
</dbReference>
<dbReference type="Gene3D" id="1.10.8.10">
    <property type="entry name" value="DNA helicase RuvA subunit, C-terminal domain"/>
    <property type="match status" value="1"/>
</dbReference>
<comment type="function">
    <text evidence="1">Neddylation of cullins play an essential role in the regulation of SCF-type complexes activity.</text>
</comment>
<dbReference type="Gene3D" id="1.10.238.200">
    <property type="entry name" value="Cullin, PONY binding domain"/>
    <property type="match status" value="1"/>
</dbReference>
<dbReference type="GeneID" id="34561323"/>
<dbReference type="InterPro" id="IPR042460">
    <property type="entry name" value="DCN1-like_PONY"/>
</dbReference>
<sequence length="462" mass="51598">MSDFERPSNPALWHFGFHANEVSWEGMKPSDPLMDFSDGDSDYETKELKRNEKWKSKGLCSEFHEVNLRPIVDLFLPPSKGLAFSPITSSVASSPTLPRDRLRHTTPSTCIQTKEAVLATTPRADRGRTAASTMAPTSTSQKAMTTQFAQLTGASDRTAQRYLKNAGYKLNEAVDATSKHTGLIDAEEAGACKTMGWKGLKNALPTTGLSLWSPRRKPSKHDLVTEEKNQSGYFSGGSGTSTPTTSAIDTSLNQMFDKLRDDVNDEKNTLGLDTTMAYLGDLGVNIENAELLVVMELLQAPSVGEITRKGFVDGWKVTGAATRQAHISHIKSLVSSLSTDPAYFRKVYRHTFVASKEPTQKALNLEIATVYWNVLFSPPGWEWKTKNQDWLQLWLKFLEEKWTRSVNRDMWNQILEFATKSMADETLSFWNEDGAWPSVIDDFVAWCKERGIGKTETMDLDA</sequence>
<dbReference type="PROSITE" id="PS51229">
    <property type="entry name" value="DCUN1"/>
    <property type="match status" value="1"/>
</dbReference>
<dbReference type="PANTHER" id="PTHR12281">
    <property type="entry name" value="RP42 RELATED"/>
    <property type="match status" value="1"/>
</dbReference>
<evidence type="ECO:0000313" key="4">
    <source>
        <dbReference type="EMBL" id="OHE96581.1"/>
    </source>
</evidence>
<dbReference type="InterPro" id="IPR005176">
    <property type="entry name" value="PONY_dom"/>
</dbReference>
<dbReference type="OrthoDB" id="27198at2759"/>
<dbReference type="GO" id="GO:0045116">
    <property type="term" value="P:protein neddylation"/>
    <property type="evidence" value="ECO:0007669"/>
    <property type="project" value="TreeGrafter"/>
</dbReference>
<accession>A0A1G4B594</accession>
<evidence type="ECO:0000256" key="2">
    <source>
        <dbReference type="SAM" id="MobiDB-lite"/>
    </source>
</evidence>
<gene>
    <name evidence="4" type="ORF">CORC01_08179</name>
</gene>
<proteinExistence type="predicted"/>
<dbReference type="EMBL" id="MJBS01000068">
    <property type="protein sequence ID" value="OHE96581.1"/>
    <property type="molecule type" value="Genomic_DNA"/>
</dbReference>
<feature type="domain" description="DCUN1" evidence="3">
    <location>
        <begin position="247"/>
        <end position="448"/>
    </location>
</feature>
<comment type="caution">
    <text evidence="4">The sequence shown here is derived from an EMBL/GenBank/DDBJ whole genome shotgun (WGS) entry which is preliminary data.</text>
</comment>
<dbReference type="GO" id="GO:0032182">
    <property type="term" value="F:ubiquitin-like protein binding"/>
    <property type="evidence" value="ECO:0007669"/>
    <property type="project" value="TreeGrafter"/>
</dbReference>
<protein>
    <recommendedName>
        <fullName evidence="1">Defective in cullin neddylation protein</fullName>
    </recommendedName>
</protein>
<dbReference type="AlphaFoldDB" id="A0A1G4B594"/>
<dbReference type="Proteomes" id="UP000176998">
    <property type="component" value="Unassembled WGS sequence"/>
</dbReference>
<dbReference type="Gene3D" id="1.10.238.10">
    <property type="entry name" value="EF-hand"/>
    <property type="match status" value="1"/>
</dbReference>
<organism evidence="4 5">
    <name type="scientific">Colletotrichum orchidophilum</name>
    <dbReference type="NCBI Taxonomy" id="1209926"/>
    <lineage>
        <taxon>Eukaryota</taxon>
        <taxon>Fungi</taxon>
        <taxon>Dikarya</taxon>
        <taxon>Ascomycota</taxon>
        <taxon>Pezizomycotina</taxon>
        <taxon>Sordariomycetes</taxon>
        <taxon>Hypocreomycetidae</taxon>
        <taxon>Glomerellales</taxon>
        <taxon>Glomerellaceae</taxon>
        <taxon>Colletotrichum</taxon>
    </lineage>
</organism>
<dbReference type="Pfam" id="PF03556">
    <property type="entry name" value="Cullin_binding"/>
    <property type="match status" value="1"/>
</dbReference>
<name>A0A1G4B594_9PEZI</name>
<keyword evidence="5" id="KW-1185">Reference proteome</keyword>
<evidence type="ECO:0000313" key="5">
    <source>
        <dbReference type="Proteomes" id="UP000176998"/>
    </source>
</evidence>